<dbReference type="InterPro" id="IPR019812">
    <property type="entry name" value="Hydgase_assmbl_chp_CS"/>
</dbReference>
<dbReference type="NCBIfam" id="TIGR00074">
    <property type="entry name" value="hypC_hupF"/>
    <property type="match status" value="1"/>
</dbReference>
<evidence type="ECO:0000256" key="1">
    <source>
        <dbReference type="ARBA" id="ARBA00006018"/>
    </source>
</evidence>
<dbReference type="SUPFAM" id="SSF159127">
    <property type="entry name" value="HupF/HypC-like"/>
    <property type="match status" value="1"/>
</dbReference>
<organism evidence="2 3">
    <name type="scientific">Clostridium fungisolvens</name>
    <dbReference type="NCBI Taxonomy" id="1604897"/>
    <lineage>
        <taxon>Bacteria</taxon>
        <taxon>Bacillati</taxon>
        <taxon>Bacillota</taxon>
        <taxon>Clostridia</taxon>
        <taxon>Eubacteriales</taxon>
        <taxon>Clostridiaceae</taxon>
        <taxon>Clostridium</taxon>
    </lineage>
</organism>
<evidence type="ECO:0000313" key="3">
    <source>
        <dbReference type="Proteomes" id="UP000580568"/>
    </source>
</evidence>
<dbReference type="PROSITE" id="PS01097">
    <property type="entry name" value="HUPF_HYPC"/>
    <property type="match status" value="1"/>
</dbReference>
<dbReference type="GO" id="GO:0051604">
    <property type="term" value="P:protein maturation"/>
    <property type="evidence" value="ECO:0007669"/>
    <property type="project" value="TreeGrafter"/>
</dbReference>
<dbReference type="Proteomes" id="UP000580568">
    <property type="component" value="Unassembled WGS sequence"/>
</dbReference>
<reference evidence="2 3" key="1">
    <citation type="submission" date="2020-07" db="EMBL/GenBank/DDBJ databases">
        <title>A new beta-1,3-glucan-decomposing anaerobic bacterium isolated from anoxic soil subjected to biological soil disinfestation.</title>
        <authorList>
            <person name="Ueki A."/>
            <person name="Tonouchi A."/>
        </authorList>
    </citation>
    <scope>NUCLEOTIDE SEQUENCE [LARGE SCALE GENOMIC DNA]</scope>
    <source>
        <strain evidence="2 3">TW1</strain>
    </source>
</reference>
<comment type="similarity">
    <text evidence="1">Belongs to the HupF/HypC family.</text>
</comment>
<evidence type="ECO:0000313" key="2">
    <source>
        <dbReference type="EMBL" id="GFP78179.1"/>
    </source>
</evidence>
<dbReference type="PANTHER" id="PTHR35177:SF2">
    <property type="entry name" value="HYDROGENASE MATURATION FACTOR HYBG"/>
    <property type="match status" value="1"/>
</dbReference>
<name>A0A6V8SLQ7_9CLOT</name>
<dbReference type="RefSeq" id="WP_183279493.1">
    <property type="nucleotide sequence ID" value="NZ_BLZR01000001.1"/>
</dbReference>
<comment type="caution">
    <text evidence="2">The sequence shown here is derived from an EMBL/GenBank/DDBJ whole genome shotgun (WGS) entry which is preliminary data.</text>
</comment>
<dbReference type="EMBL" id="BLZR01000001">
    <property type="protein sequence ID" value="GFP78179.1"/>
    <property type="molecule type" value="Genomic_DNA"/>
</dbReference>
<dbReference type="Gene3D" id="2.30.30.140">
    <property type="match status" value="1"/>
</dbReference>
<dbReference type="GO" id="GO:0005506">
    <property type="term" value="F:iron ion binding"/>
    <property type="evidence" value="ECO:0007669"/>
    <property type="project" value="TreeGrafter"/>
</dbReference>
<dbReference type="Pfam" id="PF01455">
    <property type="entry name" value="HupF_HypC"/>
    <property type="match status" value="1"/>
</dbReference>
<dbReference type="InterPro" id="IPR001109">
    <property type="entry name" value="Hydrogenase_HupF/HypC"/>
</dbReference>
<dbReference type="PRINTS" id="PR00445">
    <property type="entry name" value="HUPFHYPC"/>
</dbReference>
<proteinExistence type="inferred from homology"/>
<keyword evidence="3" id="KW-1185">Reference proteome</keyword>
<dbReference type="AlphaFoldDB" id="A0A6V8SLQ7"/>
<dbReference type="PANTHER" id="PTHR35177">
    <property type="entry name" value="HYDROGENASE MATURATION FACTOR HYBG"/>
    <property type="match status" value="1"/>
</dbReference>
<dbReference type="FunFam" id="2.30.30.140:FF:000022">
    <property type="entry name" value="Hydrogenase assembly chaperone HybG"/>
    <property type="match status" value="1"/>
</dbReference>
<protein>
    <submittedName>
        <fullName evidence="2">Hydrogenase maturation factor HypC</fullName>
    </submittedName>
</protein>
<sequence>MCVAVPGKVIETDGNKAIIEVGNVRREIYIHLVPEVSLGQYVLVHAGCAIQIVDEEEAKQTLEIIKELIEDEVY</sequence>
<dbReference type="GO" id="GO:1902670">
    <property type="term" value="F:carbon dioxide binding"/>
    <property type="evidence" value="ECO:0007669"/>
    <property type="project" value="TreeGrafter"/>
</dbReference>
<gene>
    <name evidence="2" type="ORF">bsdtw1_04373</name>
</gene>
<accession>A0A6V8SLQ7</accession>